<dbReference type="Proteomes" id="UP000469452">
    <property type="component" value="Unassembled WGS sequence"/>
</dbReference>
<dbReference type="PANTHER" id="PTHR47169">
    <property type="entry name" value="OS01G0541250 PROTEIN"/>
    <property type="match status" value="1"/>
</dbReference>
<dbReference type="AlphaFoldDB" id="A0A6A4YZG1"/>
<dbReference type="EMBL" id="VJMI01021374">
    <property type="protein sequence ID" value="KAF0701894.1"/>
    <property type="molecule type" value="Genomic_DNA"/>
</dbReference>
<dbReference type="VEuPathDB" id="FungiDB:H257_02939"/>
<reference evidence="1 2" key="1">
    <citation type="submission" date="2019-06" db="EMBL/GenBank/DDBJ databases">
        <title>Genomics analysis of Aphanomyces spp. identifies a new class of oomycete effector associated with host adaptation.</title>
        <authorList>
            <person name="Gaulin E."/>
        </authorList>
    </citation>
    <scope>NUCLEOTIDE SEQUENCE [LARGE SCALE GENOMIC DNA]</scope>
    <source>
        <strain evidence="1 2">E</strain>
    </source>
</reference>
<evidence type="ECO:0008006" key="3">
    <source>
        <dbReference type="Google" id="ProtNLM"/>
    </source>
</evidence>
<accession>A0A6A4YZG1</accession>
<dbReference type="GO" id="GO:0003676">
    <property type="term" value="F:nucleic acid binding"/>
    <property type="evidence" value="ECO:0007669"/>
    <property type="project" value="InterPro"/>
</dbReference>
<organism evidence="1 2">
    <name type="scientific">Aphanomyces astaci</name>
    <name type="common">Crayfish plague agent</name>
    <dbReference type="NCBI Taxonomy" id="112090"/>
    <lineage>
        <taxon>Eukaryota</taxon>
        <taxon>Sar</taxon>
        <taxon>Stramenopiles</taxon>
        <taxon>Oomycota</taxon>
        <taxon>Saprolegniomycetes</taxon>
        <taxon>Saprolegniales</taxon>
        <taxon>Verrucalvaceae</taxon>
        <taxon>Aphanomyces</taxon>
    </lineage>
</organism>
<evidence type="ECO:0000313" key="1">
    <source>
        <dbReference type="EMBL" id="KAF0701894.1"/>
    </source>
</evidence>
<gene>
    <name evidence="1" type="ORF">AaE_016257</name>
</gene>
<comment type="caution">
    <text evidence="1">The sequence shown here is derived from an EMBL/GenBank/DDBJ whole genome shotgun (WGS) entry which is preliminary data.</text>
</comment>
<proteinExistence type="predicted"/>
<evidence type="ECO:0000313" key="2">
    <source>
        <dbReference type="Proteomes" id="UP000469452"/>
    </source>
</evidence>
<dbReference type="InterPro" id="IPR036397">
    <property type="entry name" value="RNaseH_sf"/>
</dbReference>
<dbReference type="InterPro" id="IPR009057">
    <property type="entry name" value="Homeodomain-like_sf"/>
</dbReference>
<sequence>MDNQVVRTRRELSSDEKVTVIQHLHPFLRKDKLQRGAYKHVAEQLNLDPRTVSYIWRTFRDRGTTATKKRGKVGPKRAYTAEYVQQLVQAVPVDHRSTFRDLAAATGLSPATLNRHLKKGTFERRSTRIKPLLTDANKEERVACCEFDNLWDVVQMYCRLWFNADKDRRKVYLVPGEAPPRRSWKSKRFIPKVMFLGAVARPRIDGDRSVVFNGKIGMWPFVRLVPALRNSRNRPAGTMVTKLVNVDAAVYRDFVINKVVPAIKASFPSTTKCVLLQHDNATPHGSITDAVLESVSTDGWTFKMRKQPPNSPDLNVLDLGFFASIQSLQYKKMSRTVDDVVRNTMEAFDELTYDKLESVFLTFQAVMRLVLEHSGDNRFALPHLKKAALRRAGLLMSNVSCPVSLLL</sequence>
<protein>
    <recommendedName>
        <fullName evidence="3">Transposase Tc1-like domain-containing protein</fullName>
    </recommendedName>
</protein>
<name>A0A6A4YZG1_APHAT</name>
<dbReference type="SUPFAM" id="SSF46689">
    <property type="entry name" value="Homeodomain-like"/>
    <property type="match status" value="1"/>
</dbReference>
<dbReference type="PANTHER" id="PTHR47169:SF2">
    <property type="entry name" value="OS01G0541250 PROTEIN"/>
    <property type="match status" value="1"/>
</dbReference>
<dbReference type="Gene3D" id="3.30.420.10">
    <property type="entry name" value="Ribonuclease H-like superfamily/Ribonuclease H"/>
    <property type="match status" value="1"/>
</dbReference>